<dbReference type="STRING" id="37360.A0A0G4IUU1"/>
<dbReference type="AlphaFoldDB" id="A0A0G4IUU1"/>
<accession>A0A0G4IUU1</accession>
<gene>
    <name evidence="2" type="ORF">PBRA_006980</name>
</gene>
<dbReference type="EMBL" id="CDSF01000088">
    <property type="protein sequence ID" value="CEO98866.1"/>
    <property type="molecule type" value="Genomic_DNA"/>
</dbReference>
<feature type="transmembrane region" description="Helical" evidence="1">
    <location>
        <begin position="330"/>
        <end position="352"/>
    </location>
</feature>
<feature type="transmembrane region" description="Helical" evidence="1">
    <location>
        <begin position="255"/>
        <end position="275"/>
    </location>
</feature>
<evidence type="ECO:0000313" key="3">
    <source>
        <dbReference type="Proteomes" id="UP000039324"/>
    </source>
</evidence>
<keyword evidence="3" id="KW-1185">Reference proteome</keyword>
<keyword evidence="1" id="KW-0812">Transmembrane</keyword>
<feature type="transmembrane region" description="Helical" evidence="1">
    <location>
        <begin position="416"/>
        <end position="435"/>
    </location>
</feature>
<organism evidence="2 3">
    <name type="scientific">Plasmodiophora brassicae</name>
    <name type="common">Clubroot disease agent</name>
    <dbReference type="NCBI Taxonomy" id="37360"/>
    <lineage>
        <taxon>Eukaryota</taxon>
        <taxon>Sar</taxon>
        <taxon>Rhizaria</taxon>
        <taxon>Endomyxa</taxon>
        <taxon>Phytomyxea</taxon>
        <taxon>Plasmodiophorida</taxon>
        <taxon>Plasmodiophoridae</taxon>
        <taxon>Plasmodiophora</taxon>
    </lineage>
</organism>
<feature type="transmembrane region" description="Helical" evidence="1">
    <location>
        <begin position="295"/>
        <end position="318"/>
    </location>
</feature>
<keyword evidence="1" id="KW-1133">Transmembrane helix</keyword>
<protein>
    <submittedName>
        <fullName evidence="2">Uncharacterized protein</fullName>
    </submittedName>
</protein>
<feature type="transmembrane region" description="Helical" evidence="1">
    <location>
        <begin position="372"/>
        <end position="395"/>
    </location>
</feature>
<proteinExistence type="predicted"/>
<name>A0A0G4IUU1_PLABS</name>
<reference evidence="2 3" key="1">
    <citation type="submission" date="2015-02" db="EMBL/GenBank/DDBJ databases">
        <authorList>
            <person name="Chooi Y.-H."/>
        </authorList>
    </citation>
    <scope>NUCLEOTIDE SEQUENCE [LARGE SCALE GENOMIC DNA]</scope>
    <source>
        <strain evidence="2">E3</strain>
    </source>
</reference>
<dbReference type="Proteomes" id="UP000039324">
    <property type="component" value="Unassembled WGS sequence"/>
</dbReference>
<feature type="transmembrane region" description="Helical" evidence="1">
    <location>
        <begin position="224"/>
        <end position="243"/>
    </location>
</feature>
<evidence type="ECO:0000256" key="1">
    <source>
        <dbReference type="SAM" id="Phobius"/>
    </source>
</evidence>
<evidence type="ECO:0000313" key="2">
    <source>
        <dbReference type="EMBL" id="CEO98866.1"/>
    </source>
</evidence>
<keyword evidence="1" id="KW-0472">Membrane</keyword>
<sequence length="501" mass="54122">MVLIASDRQQQQQPRDIGLRHRLSRYHQVDPYCMCAPMVAAALRLAAQVAAAAAVFGQVAAAFHITYDNAVLYPESVRQRFFAADGATSVTARLRVERKTLMEPVPSPTGFVEFIVYKPSGDVAFPSEAYPGLPSLCCSASMFRSGVCDQPGTVIIPSGVTVVSRFVHDLSKDDLHVSVPVDGQGSYALVVSHCGSRPGRLSLSGTISIEAADGHLSAEKRPLASLYAILTIASLGVAVLGGVRMKQHLVPRPDLAGAAISLLLAALLLESTLWWQYYTASNRNGVPPFPIEVAASLACVIKRALQIAVFSMMAFSYGSALPVVGARARFPIRTVQVLSAIAMSYNLAQVWVVFDTVLSSDPDVKRYGLSMFFPLLFIDVVFFGILLRPTVVSLTRIKSMRPTSPHASTFLTFTRLHVALFGLMVATAGICIYFAENQGATRHFLIDFLFPEGILQLAQLVLVAYEIVVINPHGTQYAGVDTDVPATPLSDLERDGAGIHR</sequence>